<feature type="compositionally biased region" description="Polar residues" evidence="4">
    <location>
        <begin position="401"/>
        <end position="410"/>
    </location>
</feature>
<evidence type="ECO:0000313" key="9">
    <source>
        <dbReference type="EMBL" id="SNR85988.1"/>
    </source>
</evidence>
<protein>
    <submittedName>
        <fullName evidence="9">Membrane fusion protein, multidrug efflux system</fullName>
    </submittedName>
</protein>
<evidence type="ECO:0000256" key="4">
    <source>
        <dbReference type="SAM" id="MobiDB-lite"/>
    </source>
</evidence>
<dbReference type="InterPro" id="IPR006143">
    <property type="entry name" value="RND_pump_MFP"/>
</dbReference>
<dbReference type="Pfam" id="PF25944">
    <property type="entry name" value="Beta-barrel_RND"/>
    <property type="match status" value="1"/>
</dbReference>
<dbReference type="Gene3D" id="2.40.50.100">
    <property type="match status" value="1"/>
</dbReference>
<feature type="region of interest" description="Disordered" evidence="4">
    <location>
        <begin position="380"/>
        <end position="410"/>
    </location>
</feature>
<dbReference type="Gene3D" id="2.40.420.20">
    <property type="match status" value="1"/>
</dbReference>
<reference evidence="10" key="1">
    <citation type="submission" date="2017-06" db="EMBL/GenBank/DDBJ databases">
        <authorList>
            <person name="Varghese N."/>
            <person name="Submissions S."/>
        </authorList>
    </citation>
    <scope>NUCLEOTIDE SEQUENCE [LARGE SCALE GENOMIC DNA]</scope>
    <source>
        <strain evidence="10">Ca-68</strain>
    </source>
</reference>
<feature type="domain" description="Multidrug resistance protein MdtA-like beta-barrel" evidence="7">
    <location>
        <begin position="227"/>
        <end position="310"/>
    </location>
</feature>
<dbReference type="SUPFAM" id="SSF111369">
    <property type="entry name" value="HlyD-like secretion proteins"/>
    <property type="match status" value="1"/>
</dbReference>
<dbReference type="Pfam" id="PF25967">
    <property type="entry name" value="RND-MFP_C"/>
    <property type="match status" value="1"/>
</dbReference>
<evidence type="ECO:0000259" key="5">
    <source>
        <dbReference type="Pfam" id="PF25876"/>
    </source>
</evidence>
<dbReference type="Proteomes" id="UP000198305">
    <property type="component" value="Unassembled WGS sequence"/>
</dbReference>
<keyword evidence="3" id="KW-0175">Coiled coil</keyword>
<dbReference type="GO" id="GO:0030313">
    <property type="term" value="C:cell envelope"/>
    <property type="evidence" value="ECO:0007669"/>
    <property type="project" value="UniProtKB-SubCell"/>
</dbReference>
<dbReference type="AlphaFoldDB" id="A0A238ZST4"/>
<dbReference type="Gene3D" id="2.40.30.170">
    <property type="match status" value="1"/>
</dbReference>
<keyword evidence="10" id="KW-1185">Reference proteome</keyword>
<dbReference type="PANTHER" id="PTHR30158">
    <property type="entry name" value="ACRA/E-RELATED COMPONENT OF DRUG EFFLUX TRANSPORTER"/>
    <property type="match status" value="1"/>
</dbReference>
<feature type="compositionally biased region" description="Low complexity" evidence="4">
    <location>
        <begin position="388"/>
        <end position="400"/>
    </location>
</feature>
<feature type="domain" description="Multidrug resistance protein MdtA-like C-terminal permuted SH3" evidence="8">
    <location>
        <begin position="316"/>
        <end position="373"/>
    </location>
</feature>
<gene>
    <name evidence="9" type="ORF">SAMN05192560_1475</name>
</gene>
<dbReference type="EMBL" id="FZOA01000005">
    <property type="protein sequence ID" value="SNR85988.1"/>
    <property type="molecule type" value="Genomic_DNA"/>
</dbReference>
<evidence type="ECO:0000256" key="3">
    <source>
        <dbReference type="SAM" id="Coils"/>
    </source>
</evidence>
<evidence type="ECO:0000313" key="10">
    <source>
        <dbReference type="Proteomes" id="UP000198305"/>
    </source>
</evidence>
<name>A0A238ZST4_9PROT</name>
<evidence type="ECO:0000256" key="1">
    <source>
        <dbReference type="ARBA" id="ARBA00004196"/>
    </source>
</evidence>
<dbReference type="NCBIfam" id="TIGR01730">
    <property type="entry name" value="RND_mfp"/>
    <property type="match status" value="1"/>
</dbReference>
<dbReference type="Gene3D" id="1.10.287.470">
    <property type="entry name" value="Helix hairpin bin"/>
    <property type="match status" value="1"/>
</dbReference>
<dbReference type="GO" id="GO:0005886">
    <property type="term" value="C:plasma membrane"/>
    <property type="evidence" value="ECO:0007669"/>
    <property type="project" value="TreeGrafter"/>
</dbReference>
<dbReference type="GO" id="GO:0022857">
    <property type="term" value="F:transmembrane transporter activity"/>
    <property type="evidence" value="ECO:0007669"/>
    <property type="project" value="InterPro"/>
</dbReference>
<comment type="similarity">
    <text evidence="2">Belongs to the membrane fusion protein (MFP) (TC 8.A.1) family.</text>
</comment>
<dbReference type="Pfam" id="PF25876">
    <property type="entry name" value="HH_MFP_RND"/>
    <property type="match status" value="1"/>
</dbReference>
<proteinExistence type="inferred from homology"/>
<feature type="coiled-coil region" evidence="3">
    <location>
        <begin position="122"/>
        <end position="149"/>
    </location>
</feature>
<dbReference type="InterPro" id="IPR058624">
    <property type="entry name" value="MdtA-like_HH"/>
</dbReference>
<dbReference type="FunFam" id="2.40.420.20:FF:000001">
    <property type="entry name" value="Efflux RND transporter periplasmic adaptor subunit"/>
    <property type="match status" value="1"/>
</dbReference>
<evidence type="ECO:0000256" key="2">
    <source>
        <dbReference type="ARBA" id="ARBA00009477"/>
    </source>
</evidence>
<dbReference type="InterPro" id="IPR058626">
    <property type="entry name" value="MdtA-like_b-barrel"/>
</dbReference>
<feature type="domain" description="Multidrug resistance protein MdtA-like barrel-sandwich hybrid" evidence="6">
    <location>
        <begin position="81"/>
        <end position="223"/>
    </location>
</feature>
<comment type="subcellular location">
    <subcellularLocation>
        <location evidence="1">Cell envelope</location>
    </subcellularLocation>
</comment>
<dbReference type="InterPro" id="IPR058625">
    <property type="entry name" value="MdtA-like_BSH"/>
</dbReference>
<evidence type="ECO:0000259" key="6">
    <source>
        <dbReference type="Pfam" id="PF25917"/>
    </source>
</evidence>
<evidence type="ECO:0000259" key="7">
    <source>
        <dbReference type="Pfam" id="PF25944"/>
    </source>
</evidence>
<organism evidence="9 10">
    <name type="scientific">Methylobacillus rhizosphaerae</name>
    <dbReference type="NCBI Taxonomy" id="551994"/>
    <lineage>
        <taxon>Bacteria</taxon>
        <taxon>Pseudomonadati</taxon>
        <taxon>Pseudomonadota</taxon>
        <taxon>Betaproteobacteria</taxon>
        <taxon>Nitrosomonadales</taxon>
        <taxon>Methylophilaceae</taxon>
        <taxon>Methylobacillus</taxon>
    </lineage>
</organism>
<dbReference type="Pfam" id="PF25917">
    <property type="entry name" value="BSH_RND"/>
    <property type="match status" value="1"/>
</dbReference>
<feature type="domain" description="Multidrug resistance protein MdtA-like alpha-helical hairpin" evidence="5">
    <location>
        <begin position="122"/>
        <end position="191"/>
    </location>
</feature>
<evidence type="ECO:0000259" key="8">
    <source>
        <dbReference type="Pfam" id="PF25967"/>
    </source>
</evidence>
<dbReference type="GO" id="GO:0046677">
    <property type="term" value="P:response to antibiotic"/>
    <property type="evidence" value="ECO:0007669"/>
    <property type="project" value="TreeGrafter"/>
</dbReference>
<accession>A0A238ZST4</accession>
<sequence length="410" mass="43652">MGLYMGVSVINQVNTSAERVNPSKKIVLAMMAAFALVACGKGEQQTAPAAGAQAMPVTVLSVEATSVPVAAEAVAQTEGAREVEIRPRVGGILLKRLYDEGASVKEGQVLFQIDPEPYKIALDQARAQLAQAQAKIAQTQREATRLKGLLETNSISQREYDNATSEDEVAKAAVLQAQASVREAELNLSYTKVTAPVGGVTGRFQLSEGALVAANETLLTSVVQLSPIWVRFSLSDNELQQLGGPVTEKTAKQISLKLPDGSEYAESGKLNFAASQIDPTLGTQQLRATFVNADRQLLPGQFVRAKVTVGERDGVFLVPQVAVLNSQQGRFVYVVDENNQAAVRPVVTGEWVGRDWVILQGLQAGEKVVVDNLIKIRPGAPLQPHPPAEQAGQPAAGQEQSVVKANSKSA</sequence>
<dbReference type="InterPro" id="IPR058627">
    <property type="entry name" value="MdtA-like_C"/>
</dbReference>